<dbReference type="EMBL" id="BPVZ01000012">
    <property type="protein sequence ID" value="GKU98083.1"/>
    <property type="molecule type" value="Genomic_DNA"/>
</dbReference>
<gene>
    <name evidence="4" type="ORF">SLEP1_g11133</name>
</gene>
<evidence type="ECO:0000313" key="4">
    <source>
        <dbReference type="EMBL" id="GKU98083.1"/>
    </source>
</evidence>
<accession>A0AAV5IJL0</accession>
<evidence type="ECO:0000259" key="3">
    <source>
        <dbReference type="PROSITE" id="PS51334"/>
    </source>
</evidence>
<comment type="caution">
    <text evidence="4">The sequence shown here is derived from an EMBL/GenBank/DDBJ whole genome shotgun (WGS) entry which is preliminary data.</text>
</comment>
<dbReference type="GO" id="GO:0005085">
    <property type="term" value="F:guanyl-nucleotide exchange factor activity"/>
    <property type="evidence" value="ECO:0007669"/>
    <property type="project" value="UniProtKB-UniRule"/>
</dbReference>
<feature type="domain" description="PRONE" evidence="3">
    <location>
        <begin position="1"/>
        <end position="61"/>
    </location>
</feature>
<dbReference type="InterPro" id="IPR038937">
    <property type="entry name" value="RopGEF"/>
</dbReference>
<keyword evidence="1 2" id="KW-0344">Guanine-nucleotide releasing factor</keyword>
<proteinExistence type="predicted"/>
<reference evidence="4 5" key="1">
    <citation type="journal article" date="2021" name="Commun. Biol.">
        <title>The genome of Shorea leprosula (Dipterocarpaceae) highlights the ecological relevance of drought in aseasonal tropical rainforests.</title>
        <authorList>
            <person name="Ng K.K.S."/>
            <person name="Kobayashi M.J."/>
            <person name="Fawcett J.A."/>
            <person name="Hatakeyama M."/>
            <person name="Paape T."/>
            <person name="Ng C.H."/>
            <person name="Ang C.C."/>
            <person name="Tnah L.H."/>
            <person name="Lee C.T."/>
            <person name="Nishiyama T."/>
            <person name="Sese J."/>
            <person name="O'Brien M.J."/>
            <person name="Copetti D."/>
            <person name="Mohd Noor M.I."/>
            <person name="Ong R.C."/>
            <person name="Putra M."/>
            <person name="Sireger I.Z."/>
            <person name="Indrioko S."/>
            <person name="Kosugi Y."/>
            <person name="Izuno A."/>
            <person name="Isagi Y."/>
            <person name="Lee S.L."/>
            <person name="Shimizu K.K."/>
        </authorList>
    </citation>
    <scope>NUCLEOTIDE SEQUENCE [LARGE SCALE GENOMIC DNA]</scope>
    <source>
        <strain evidence="4">214</strain>
    </source>
</reference>
<dbReference type="Pfam" id="PF03759">
    <property type="entry name" value="PRONE"/>
    <property type="match status" value="1"/>
</dbReference>
<protein>
    <recommendedName>
        <fullName evidence="3">PRONE domain-containing protein</fullName>
    </recommendedName>
</protein>
<sequence>MMKQHFPKLLLGEDMSSGGKGVCTGRAFSNAIPSHSAVVFGELWKLEPVAPQKLIWCWEMD</sequence>
<organism evidence="4 5">
    <name type="scientific">Rubroshorea leprosula</name>
    <dbReference type="NCBI Taxonomy" id="152421"/>
    <lineage>
        <taxon>Eukaryota</taxon>
        <taxon>Viridiplantae</taxon>
        <taxon>Streptophyta</taxon>
        <taxon>Embryophyta</taxon>
        <taxon>Tracheophyta</taxon>
        <taxon>Spermatophyta</taxon>
        <taxon>Magnoliopsida</taxon>
        <taxon>eudicotyledons</taxon>
        <taxon>Gunneridae</taxon>
        <taxon>Pentapetalae</taxon>
        <taxon>rosids</taxon>
        <taxon>malvids</taxon>
        <taxon>Malvales</taxon>
        <taxon>Dipterocarpaceae</taxon>
        <taxon>Rubroshorea</taxon>
    </lineage>
</organism>
<dbReference type="Gene3D" id="1.20.58.2010">
    <property type="entry name" value="PRONE domain, subdomain 1"/>
    <property type="match status" value="1"/>
</dbReference>
<evidence type="ECO:0000313" key="5">
    <source>
        <dbReference type="Proteomes" id="UP001054252"/>
    </source>
</evidence>
<dbReference type="PANTHER" id="PTHR33101:SF6">
    <property type="entry name" value="ROP GUANINE NUCLEOTIDE EXCHANGE FACTOR 1"/>
    <property type="match status" value="1"/>
</dbReference>
<dbReference type="PROSITE" id="PS51334">
    <property type="entry name" value="PRONE"/>
    <property type="match status" value="1"/>
</dbReference>
<name>A0AAV5IJL0_9ROSI</name>
<dbReference type="Proteomes" id="UP001054252">
    <property type="component" value="Unassembled WGS sequence"/>
</dbReference>
<dbReference type="AlphaFoldDB" id="A0AAV5IJL0"/>
<evidence type="ECO:0000256" key="2">
    <source>
        <dbReference type="PROSITE-ProRule" id="PRU00663"/>
    </source>
</evidence>
<keyword evidence="5" id="KW-1185">Reference proteome</keyword>
<dbReference type="InterPro" id="IPR005512">
    <property type="entry name" value="PRONE_dom"/>
</dbReference>
<dbReference type="PANTHER" id="PTHR33101">
    <property type="entry name" value="ROP GUANINE NUCLEOTIDE EXCHANGE FACTOR 1"/>
    <property type="match status" value="1"/>
</dbReference>
<evidence type="ECO:0000256" key="1">
    <source>
        <dbReference type="ARBA" id="ARBA00022658"/>
    </source>
</evidence>